<feature type="signal peptide" evidence="2">
    <location>
        <begin position="1"/>
        <end position="19"/>
    </location>
</feature>
<sequence length="542" mass="60423">MKNITTSLLALLTYMFTNAQEFGNNDFRISDMGTDGSISFVSFKPRVAYSITEDKYLVVWAADDDRGSVVDNEFEIYGQFIDGDGNEVGANDFRISFLGTDGDTAFRAEDPDVTYNSIDNEFFVVWKGETSVDGENEIFGQRVDASTGNLIGSNFRISDMGTEGDTSTGAFLPKVDCSKTNNEYLVVWEGDDVINNKIEIYGQKISNLGVEIGSNDFKISNQLPIDDASFDARYPNLVWNEIDNDFLIVWQGETSTDNETEVYGQLFDLDTNSFIGGNFKISDMGTDGDTSFTVGQNLSLAYNSTDNEYLIVWSGSDFTPNVYEIYGQILLSNGSETGSNDFRISSLTNIDSSYDAWAPEIVWNQMNNEYFVTYRGDTNTLNEEEIYGQILSSSGSLKGGAFLLSDMGPDNDANYDGDYPAIATNHQNGYLITWQGDDSFSPNDGETEIYIQMYGNSTLGTSNTNPDNVILFPNPTNKYLHINISRINISSICIYNLLGQKIDSFNFSNQIIDLGNLKKGIYLFKIWTNDKNTQVFKIIKSE</sequence>
<reference evidence="4" key="1">
    <citation type="journal article" date="2014" name="Int. J. Syst. Evol. Microbiol.">
        <title>Complete genome sequence of Corynebacterium casei LMG S-19264T (=DSM 44701T), isolated from a smear-ripened cheese.</title>
        <authorList>
            <consortium name="US DOE Joint Genome Institute (JGI-PGF)"/>
            <person name="Walter F."/>
            <person name="Albersmeier A."/>
            <person name="Kalinowski J."/>
            <person name="Ruckert C."/>
        </authorList>
    </citation>
    <scope>NUCLEOTIDE SEQUENCE</scope>
    <source>
        <strain evidence="4">JCM 12862</strain>
    </source>
</reference>
<reference evidence="4" key="2">
    <citation type="submission" date="2020-09" db="EMBL/GenBank/DDBJ databases">
        <authorList>
            <person name="Sun Q."/>
            <person name="Ohkuma M."/>
        </authorList>
    </citation>
    <scope>NUCLEOTIDE SEQUENCE</scope>
    <source>
        <strain evidence="4">JCM 12862</strain>
    </source>
</reference>
<evidence type="ECO:0000256" key="2">
    <source>
        <dbReference type="SAM" id="SignalP"/>
    </source>
</evidence>
<proteinExistence type="predicted"/>
<comment type="caution">
    <text evidence="4">The sequence shown here is derived from an EMBL/GenBank/DDBJ whole genome shotgun (WGS) entry which is preliminary data.</text>
</comment>
<organism evidence="4 5">
    <name type="scientific">Yeosuana aromativorans</name>
    <dbReference type="NCBI Taxonomy" id="288019"/>
    <lineage>
        <taxon>Bacteria</taxon>
        <taxon>Pseudomonadati</taxon>
        <taxon>Bacteroidota</taxon>
        <taxon>Flavobacteriia</taxon>
        <taxon>Flavobacteriales</taxon>
        <taxon>Flavobacteriaceae</taxon>
        <taxon>Yeosuana</taxon>
    </lineage>
</organism>
<gene>
    <name evidence="4" type="ORF">GCM10007962_27590</name>
</gene>
<feature type="domain" description="Secretion system C-terminal sorting" evidence="3">
    <location>
        <begin position="471"/>
        <end position="538"/>
    </location>
</feature>
<evidence type="ECO:0000256" key="1">
    <source>
        <dbReference type="ARBA" id="ARBA00022729"/>
    </source>
</evidence>
<evidence type="ECO:0000313" key="4">
    <source>
        <dbReference type="EMBL" id="GGK31665.1"/>
    </source>
</evidence>
<accession>A0A8J3FL26</accession>
<name>A0A8J3FL26_9FLAO</name>
<evidence type="ECO:0000313" key="5">
    <source>
        <dbReference type="Proteomes" id="UP000612329"/>
    </source>
</evidence>
<dbReference type="Pfam" id="PF18962">
    <property type="entry name" value="Por_Secre_tail"/>
    <property type="match status" value="1"/>
</dbReference>
<protein>
    <recommendedName>
        <fullName evidence="3">Secretion system C-terminal sorting domain-containing protein</fullName>
    </recommendedName>
</protein>
<keyword evidence="5" id="KW-1185">Reference proteome</keyword>
<dbReference type="InterPro" id="IPR026444">
    <property type="entry name" value="Secre_tail"/>
</dbReference>
<dbReference type="AlphaFoldDB" id="A0A8J3FL26"/>
<feature type="chain" id="PRO_5035227634" description="Secretion system C-terminal sorting domain-containing protein" evidence="2">
    <location>
        <begin position="20"/>
        <end position="542"/>
    </location>
</feature>
<dbReference type="NCBIfam" id="TIGR04183">
    <property type="entry name" value="Por_Secre_tail"/>
    <property type="match status" value="1"/>
</dbReference>
<dbReference type="EMBL" id="BMNR01000007">
    <property type="protein sequence ID" value="GGK31665.1"/>
    <property type="molecule type" value="Genomic_DNA"/>
</dbReference>
<evidence type="ECO:0000259" key="3">
    <source>
        <dbReference type="Pfam" id="PF18962"/>
    </source>
</evidence>
<dbReference type="Proteomes" id="UP000612329">
    <property type="component" value="Unassembled WGS sequence"/>
</dbReference>
<keyword evidence="1 2" id="KW-0732">Signal</keyword>
<dbReference type="RefSeq" id="WP_188654192.1">
    <property type="nucleotide sequence ID" value="NZ_BMNR01000007.1"/>
</dbReference>